<dbReference type="Proteomes" id="UP000515842">
    <property type="component" value="Chromosome"/>
</dbReference>
<keyword evidence="1" id="KW-1133">Transmembrane helix</keyword>
<feature type="transmembrane region" description="Helical" evidence="1">
    <location>
        <begin position="518"/>
        <end position="538"/>
    </location>
</feature>
<dbReference type="RefSeq" id="WP_187474969.1">
    <property type="nucleotide sequence ID" value="NZ_CP060693.1"/>
</dbReference>
<evidence type="ECO:0000313" key="2">
    <source>
        <dbReference type="EMBL" id="QNM90768.1"/>
    </source>
</evidence>
<dbReference type="AlphaFoldDB" id="A0A7G9LQ69"/>
<dbReference type="EMBL" id="CP060693">
    <property type="protein sequence ID" value="QNM90768.1"/>
    <property type="molecule type" value="Genomic_DNA"/>
</dbReference>
<evidence type="ECO:0000256" key="1">
    <source>
        <dbReference type="SAM" id="Phobius"/>
    </source>
</evidence>
<keyword evidence="1" id="KW-0812">Transmembrane</keyword>
<evidence type="ECO:0008006" key="4">
    <source>
        <dbReference type="Google" id="ProtNLM"/>
    </source>
</evidence>
<accession>A0A7G9LQ69</accession>
<gene>
    <name evidence="2" type="ORF">HOO34_03340</name>
</gene>
<feature type="transmembrane region" description="Helical" evidence="1">
    <location>
        <begin position="454"/>
        <end position="475"/>
    </location>
</feature>
<evidence type="ECO:0000313" key="3">
    <source>
        <dbReference type="Proteomes" id="UP000515842"/>
    </source>
</evidence>
<organism evidence="2 3">
    <name type="scientific">Aliarcobacter cryaerophilus</name>
    <dbReference type="NCBI Taxonomy" id="28198"/>
    <lineage>
        <taxon>Bacteria</taxon>
        <taxon>Pseudomonadati</taxon>
        <taxon>Campylobacterota</taxon>
        <taxon>Epsilonproteobacteria</taxon>
        <taxon>Campylobacterales</taxon>
        <taxon>Arcobacteraceae</taxon>
        <taxon>Aliarcobacter</taxon>
    </lineage>
</organism>
<keyword evidence="1" id="KW-0472">Membrane</keyword>
<sequence>MKNNICTHQNCDLKLHKNLDKCVLHCHKNDYHTDRNSGLLSEFYKELKEYILNEIFKDGDLLSEEFGESFTNDEVRQSLNSDYIVNKKYLDDKNYSDIRVKALLALSSIQIIFSNIHFPKRDSRDIFDYLKILNLFGQIHFDYSEFYLSSLDLKGTELFFQDCTFHRRWSLQDYNVLENVDDVIYQTCIFKDEVSNYSPDENKKYYKIKSNQFDYTCKFEKSLNLRNIKFYGLLFSTAQGNFLEEKLKIKEVKIEDSIFNSKVIINRFEIDSLIIKNTIFQNKFEFKENDIQRFDIDNSNFKKLTDFYASKFEEFRVFKSIFDDFVGFEKCEFGSKNIIGEKYIANFTYATFLNFINFRNTTFYSGLNIENTNLKESPNFLKSSIESKHTNRETIRVIKHSFEKIGNIIEGNKYFSKEMKKYKEELQNKSWKNHFQEKIVFYTNYFISDFGQNYIKPIVFIVVVSILHYFILLGYENNLLYKIYQPANQILSAISNFLNSIAKNILPFKSLLKEGMEFLSLLFGISYSILIWLTIVAVKMHTRRG</sequence>
<proteinExistence type="predicted"/>
<name>A0A7G9LQ69_9BACT</name>
<reference evidence="2 3" key="1">
    <citation type="journal article" date="2020" name="Front. Microbiol.">
        <title>Genomic Analysis and Antimicrobial Resistance of Aliarcobacter cryaerophilus Strains From German Water Poultry.</title>
        <authorList>
            <person name="Muller E."/>
            <person name="Hotzel H."/>
            <person name="Ahlers C."/>
            <person name="Hanel I."/>
            <person name="Tomaso H."/>
            <person name="Abdel-Glil M.Y."/>
        </authorList>
    </citation>
    <scope>NUCLEOTIDE SEQUENCE [LARGE SCALE GENOMIC DNA]</scope>
    <source>
        <strain evidence="2 3">16CS1285-4</strain>
    </source>
</reference>
<protein>
    <recommendedName>
        <fullName evidence="4">Pentapeptide repeat-containing protein</fullName>
    </recommendedName>
</protein>